<organism evidence="2 3">
    <name type="scientific">Vogesella amnigena</name>
    <dbReference type="NCBI Taxonomy" id="1507449"/>
    <lineage>
        <taxon>Bacteria</taxon>
        <taxon>Pseudomonadati</taxon>
        <taxon>Pseudomonadota</taxon>
        <taxon>Betaproteobacteria</taxon>
        <taxon>Neisseriales</taxon>
        <taxon>Chromobacteriaceae</taxon>
        <taxon>Vogesella</taxon>
    </lineage>
</organism>
<evidence type="ECO:0000256" key="1">
    <source>
        <dbReference type="SAM" id="SignalP"/>
    </source>
</evidence>
<name>A0ABV7TQG1_9NEIS</name>
<dbReference type="EMBL" id="JBHRYH010000005">
    <property type="protein sequence ID" value="MFC3624899.1"/>
    <property type="molecule type" value="Genomic_DNA"/>
</dbReference>
<accession>A0ABV7TQG1</accession>
<protein>
    <recommendedName>
        <fullName evidence="4">DUF2141 domain-containing protein</fullName>
    </recommendedName>
</protein>
<comment type="caution">
    <text evidence="2">The sequence shown here is derived from an EMBL/GenBank/DDBJ whole genome shotgun (WGS) entry which is preliminary data.</text>
</comment>
<feature type="chain" id="PRO_5045612962" description="DUF2141 domain-containing protein" evidence="1">
    <location>
        <begin position="27"/>
        <end position="147"/>
    </location>
</feature>
<sequence>MTLPRFSLLAALAVSASLLCTSIAHASLYSVSESISTTVGSISDSVRGSSKAINVAEGDYKVIAVAQAEDKPGHTRLTLQAAGDAQQAPFFLFVPAAGGQNRVAKGDIVTASKRPYGLAFAEAEATTPFVLVLDQAWLQELQPKIVS</sequence>
<evidence type="ECO:0000313" key="3">
    <source>
        <dbReference type="Proteomes" id="UP001595636"/>
    </source>
</evidence>
<keyword evidence="3" id="KW-1185">Reference proteome</keyword>
<feature type="signal peptide" evidence="1">
    <location>
        <begin position="1"/>
        <end position="26"/>
    </location>
</feature>
<evidence type="ECO:0008006" key="4">
    <source>
        <dbReference type="Google" id="ProtNLM"/>
    </source>
</evidence>
<reference evidence="3" key="1">
    <citation type="journal article" date="2019" name="Int. J. Syst. Evol. Microbiol.">
        <title>The Global Catalogue of Microorganisms (GCM) 10K type strain sequencing project: providing services to taxonomists for standard genome sequencing and annotation.</title>
        <authorList>
            <consortium name="The Broad Institute Genomics Platform"/>
            <consortium name="The Broad Institute Genome Sequencing Center for Infectious Disease"/>
            <person name="Wu L."/>
            <person name="Ma J."/>
        </authorList>
    </citation>
    <scope>NUCLEOTIDE SEQUENCE [LARGE SCALE GENOMIC DNA]</scope>
    <source>
        <strain evidence="3">KCTC 42195</strain>
    </source>
</reference>
<evidence type="ECO:0000313" key="2">
    <source>
        <dbReference type="EMBL" id="MFC3624899.1"/>
    </source>
</evidence>
<proteinExistence type="predicted"/>
<dbReference type="Proteomes" id="UP001595636">
    <property type="component" value="Unassembled WGS sequence"/>
</dbReference>
<keyword evidence="1" id="KW-0732">Signal</keyword>
<gene>
    <name evidence="2" type="ORF">ACFOKJ_01900</name>
</gene>
<dbReference type="RefSeq" id="WP_390276306.1">
    <property type="nucleotide sequence ID" value="NZ_JBHRYH010000005.1"/>
</dbReference>